<protein>
    <submittedName>
        <fullName evidence="2">Uncharacterized protein</fullName>
    </submittedName>
</protein>
<evidence type="ECO:0000256" key="1">
    <source>
        <dbReference type="SAM" id="Phobius"/>
    </source>
</evidence>
<feature type="transmembrane region" description="Helical" evidence="1">
    <location>
        <begin position="33"/>
        <end position="53"/>
    </location>
</feature>
<proteinExistence type="predicted"/>
<comment type="caution">
    <text evidence="2">The sequence shown here is derived from an EMBL/GenBank/DDBJ whole genome shotgun (WGS) entry which is preliminary data.</text>
</comment>
<evidence type="ECO:0000313" key="2">
    <source>
        <dbReference type="EMBL" id="KLA30888.1"/>
    </source>
</evidence>
<keyword evidence="1" id="KW-1133">Transmembrane helix</keyword>
<reference evidence="2 3" key="1">
    <citation type="submission" date="2015-04" db="EMBL/GenBank/DDBJ databases">
        <title>Draft Genome Sequences of Eight Spore-Forming Food Isolates of Bacillus cereus Genome sequencing.</title>
        <authorList>
            <person name="Krawcyk A.O."/>
            <person name="de Jong A."/>
            <person name="Eijlander R.T."/>
            <person name="Berendsen E.M."/>
            <person name="Holsappel S."/>
            <person name="Wells-Bennik M."/>
            <person name="Kuipers O.P."/>
        </authorList>
    </citation>
    <scope>NUCLEOTIDE SEQUENCE [LARGE SCALE GENOMIC DNA]</scope>
    <source>
        <strain evidence="2 3">B4077</strain>
    </source>
</reference>
<evidence type="ECO:0000313" key="3">
    <source>
        <dbReference type="Proteomes" id="UP000035214"/>
    </source>
</evidence>
<dbReference type="EMBL" id="LCYI01000019">
    <property type="protein sequence ID" value="KLA30888.1"/>
    <property type="molecule type" value="Genomic_DNA"/>
</dbReference>
<organism evidence="2 3">
    <name type="scientific">Bacillus cereus</name>
    <dbReference type="NCBI Taxonomy" id="1396"/>
    <lineage>
        <taxon>Bacteria</taxon>
        <taxon>Bacillati</taxon>
        <taxon>Bacillota</taxon>
        <taxon>Bacilli</taxon>
        <taxon>Bacillales</taxon>
        <taxon>Bacillaceae</taxon>
        <taxon>Bacillus</taxon>
        <taxon>Bacillus cereus group</taxon>
    </lineage>
</organism>
<dbReference type="PATRIC" id="fig|1396.428.peg.3406"/>
<accession>A0A0G8F2W5</accession>
<name>A0A0G8F2W5_BACCE</name>
<sequence length="147" mass="15925">MLTSHEDPIHPNLHKVVLADGTIKIMEGYYGDFFVITLLLINGTAIFLFFLSVSPKIKAKNLSSIMICLGINLIISPAAFLIGGIADYAGVAANYGAYFAGESATAPPLVSRALYFLGGFLFIQGIPLLILLAAFWKFARTKKIKQV</sequence>
<keyword evidence="1" id="KW-0812">Transmembrane</keyword>
<feature type="transmembrane region" description="Helical" evidence="1">
    <location>
        <begin position="65"/>
        <end position="86"/>
    </location>
</feature>
<keyword evidence="1" id="KW-0472">Membrane</keyword>
<dbReference type="AlphaFoldDB" id="A0A0G8F2W5"/>
<feature type="transmembrane region" description="Helical" evidence="1">
    <location>
        <begin position="113"/>
        <end position="136"/>
    </location>
</feature>
<gene>
    <name evidence="2" type="ORF">B4077_4108</name>
</gene>
<dbReference type="Proteomes" id="UP000035214">
    <property type="component" value="Unassembled WGS sequence"/>
</dbReference>